<gene>
    <name evidence="2" type="ORF">ENJ40_01135</name>
</gene>
<protein>
    <submittedName>
        <fullName evidence="2">Tetratricopeptide repeat protein</fullName>
    </submittedName>
</protein>
<reference evidence="2" key="1">
    <citation type="journal article" date="2020" name="mSystems">
        <title>Genome- and Community-Level Interaction Insights into Carbon Utilization and Element Cycling Functions of Hydrothermarchaeota in Hydrothermal Sediment.</title>
        <authorList>
            <person name="Zhou Z."/>
            <person name="Liu Y."/>
            <person name="Xu W."/>
            <person name="Pan J."/>
            <person name="Luo Z.H."/>
            <person name="Li M."/>
        </authorList>
    </citation>
    <scope>NUCLEOTIDE SEQUENCE [LARGE SCALE GENOMIC DNA]</scope>
    <source>
        <strain evidence="2">HyVt-483</strain>
    </source>
</reference>
<dbReference type="SUPFAM" id="SSF48452">
    <property type="entry name" value="TPR-like"/>
    <property type="match status" value="1"/>
</dbReference>
<dbReference type="InterPro" id="IPR019734">
    <property type="entry name" value="TPR_rpt"/>
</dbReference>
<dbReference type="EMBL" id="DRMH01000012">
    <property type="protein sequence ID" value="HFC97049.1"/>
    <property type="molecule type" value="Genomic_DNA"/>
</dbReference>
<sequence>MTREQFLKKLQEEIPYIKAHEEDDWDWYNEGMEFLEKGELEKAEKKFKELILSQPEHHDGYEGLARVYMMKGRLKEAIFLIEEAIKLAERFLEDGSLDIEVLEELKQLREEIKGRIQPI</sequence>
<name>A0A7C3CNP4_9BACT</name>
<dbReference type="Pfam" id="PF13432">
    <property type="entry name" value="TPR_16"/>
    <property type="match status" value="1"/>
</dbReference>
<dbReference type="PROSITE" id="PS50005">
    <property type="entry name" value="TPR"/>
    <property type="match status" value="1"/>
</dbReference>
<dbReference type="AlphaFoldDB" id="A0A7C3CNP4"/>
<dbReference type="SMART" id="SM00028">
    <property type="entry name" value="TPR"/>
    <property type="match status" value="2"/>
</dbReference>
<comment type="caution">
    <text evidence="2">The sequence shown here is derived from an EMBL/GenBank/DDBJ whole genome shotgun (WGS) entry which is preliminary data.</text>
</comment>
<proteinExistence type="predicted"/>
<keyword evidence="1" id="KW-0802">TPR repeat</keyword>
<evidence type="ECO:0000256" key="1">
    <source>
        <dbReference type="PROSITE-ProRule" id="PRU00339"/>
    </source>
</evidence>
<dbReference type="InterPro" id="IPR011990">
    <property type="entry name" value="TPR-like_helical_dom_sf"/>
</dbReference>
<evidence type="ECO:0000313" key="2">
    <source>
        <dbReference type="EMBL" id="HFC97049.1"/>
    </source>
</evidence>
<accession>A0A7C3CNP4</accession>
<organism evidence="2">
    <name type="scientific">Thermosulfurimonas dismutans</name>
    <dbReference type="NCBI Taxonomy" id="999894"/>
    <lineage>
        <taxon>Bacteria</taxon>
        <taxon>Pseudomonadati</taxon>
        <taxon>Thermodesulfobacteriota</taxon>
        <taxon>Thermodesulfobacteria</taxon>
        <taxon>Thermodesulfobacteriales</taxon>
        <taxon>Thermodesulfobacteriaceae</taxon>
        <taxon>Thermosulfurimonas</taxon>
    </lineage>
</organism>
<dbReference type="Proteomes" id="UP000886043">
    <property type="component" value="Unassembled WGS sequence"/>
</dbReference>
<feature type="repeat" description="TPR" evidence="1">
    <location>
        <begin position="24"/>
        <end position="57"/>
    </location>
</feature>
<dbReference type="Gene3D" id="1.25.40.10">
    <property type="entry name" value="Tetratricopeptide repeat domain"/>
    <property type="match status" value="1"/>
</dbReference>